<dbReference type="InterPro" id="IPR001932">
    <property type="entry name" value="PPM-type_phosphatase-like_dom"/>
</dbReference>
<dbReference type="SMART" id="SM00331">
    <property type="entry name" value="PP2C_SIG"/>
    <property type="match status" value="1"/>
</dbReference>
<feature type="region of interest" description="Disordered" evidence="2">
    <location>
        <begin position="695"/>
        <end position="715"/>
    </location>
</feature>
<dbReference type="Gene3D" id="3.30.565.10">
    <property type="entry name" value="Histidine kinase-like ATPase, C-terminal domain"/>
    <property type="match status" value="1"/>
</dbReference>
<keyword evidence="1" id="KW-0378">Hydrolase</keyword>
<dbReference type="Gene3D" id="3.60.40.10">
    <property type="entry name" value="PPM-type phosphatase domain"/>
    <property type="match status" value="1"/>
</dbReference>
<dbReference type="Gene3D" id="3.30.450.40">
    <property type="match status" value="2"/>
</dbReference>
<accession>A0ABV2UIG2</accession>
<dbReference type="Pfam" id="PF13581">
    <property type="entry name" value="HATPase_c_2"/>
    <property type="match status" value="1"/>
</dbReference>
<organism evidence="4 5">
    <name type="scientific">Streptomyces sp. 900116325</name>
    <dbReference type="NCBI Taxonomy" id="3154295"/>
    <lineage>
        <taxon>Bacteria</taxon>
        <taxon>Bacillati</taxon>
        <taxon>Actinomycetota</taxon>
        <taxon>Actinomycetes</taxon>
        <taxon>Kitasatosporales</taxon>
        <taxon>Streptomycetaceae</taxon>
        <taxon>Streptomyces</taxon>
    </lineage>
</organism>
<comment type="caution">
    <text evidence="4">The sequence shown here is derived from an EMBL/GenBank/DDBJ whole genome shotgun (WGS) entry which is preliminary data.</text>
</comment>
<dbReference type="InterPro" id="IPR036457">
    <property type="entry name" value="PPM-type-like_dom_sf"/>
</dbReference>
<dbReference type="RefSeq" id="WP_356498796.1">
    <property type="nucleotide sequence ID" value="NZ_JBEXEF010000038.1"/>
</dbReference>
<dbReference type="PANTHER" id="PTHR43156:SF2">
    <property type="entry name" value="STAGE II SPORULATION PROTEIN E"/>
    <property type="match status" value="1"/>
</dbReference>
<dbReference type="Proteomes" id="UP001550044">
    <property type="component" value="Unassembled WGS sequence"/>
</dbReference>
<name>A0ABV2UIG2_9ACTN</name>
<dbReference type="InterPro" id="IPR036890">
    <property type="entry name" value="HATPase_C_sf"/>
</dbReference>
<dbReference type="PANTHER" id="PTHR43156">
    <property type="entry name" value="STAGE II SPORULATION PROTEIN E-RELATED"/>
    <property type="match status" value="1"/>
</dbReference>
<evidence type="ECO:0000313" key="4">
    <source>
        <dbReference type="EMBL" id="MET8437236.1"/>
    </source>
</evidence>
<feature type="domain" description="PPM-type phosphatase" evidence="3">
    <location>
        <begin position="397"/>
        <end position="613"/>
    </location>
</feature>
<keyword evidence="5" id="KW-1185">Reference proteome</keyword>
<dbReference type="SUPFAM" id="SSF55781">
    <property type="entry name" value="GAF domain-like"/>
    <property type="match status" value="2"/>
</dbReference>
<protein>
    <submittedName>
        <fullName evidence="4">SpoIIE family protein phosphatase</fullName>
    </submittedName>
</protein>
<gene>
    <name evidence="4" type="ORF">ABZV61_31660</name>
</gene>
<evidence type="ECO:0000256" key="2">
    <source>
        <dbReference type="SAM" id="MobiDB-lite"/>
    </source>
</evidence>
<dbReference type="SUPFAM" id="SSF55874">
    <property type="entry name" value="ATPase domain of HSP90 chaperone/DNA topoisomerase II/histidine kinase"/>
    <property type="match status" value="1"/>
</dbReference>
<reference evidence="4 5" key="1">
    <citation type="submission" date="2024-06" db="EMBL/GenBank/DDBJ databases">
        <title>The Natural Products Discovery Center: Release of the First 8490 Sequenced Strains for Exploring Actinobacteria Biosynthetic Diversity.</title>
        <authorList>
            <person name="Kalkreuter E."/>
            <person name="Kautsar S.A."/>
            <person name="Yang D."/>
            <person name="Bader C.D."/>
            <person name="Teijaro C.N."/>
            <person name="Fluegel L."/>
            <person name="Davis C.M."/>
            <person name="Simpson J.R."/>
            <person name="Lauterbach L."/>
            <person name="Steele A.D."/>
            <person name="Gui C."/>
            <person name="Meng S."/>
            <person name="Li G."/>
            <person name="Viehrig K."/>
            <person name="Ye F."/>
            <person name="Su P."/>
            <person name="Kiefer A.F."/>
            <person name="Nichols A."/>
            <person name="Cepeda A.J."/>
            <person name="Yan W."/>
            <person name="Fan B."/>
            <person name="Jiang Y."/>
            <person name="Adhikari A."/>
            <person name="Zheng C.-J."/>
            <person name="Schuster L."/>
            <person name="Cowan T.M."/>
            <person name="Smanski M.J."/>
            <person name="Chevrette M.G."/>
            <person name="De Carvalho L.P.S."/>
            <person name="Shen B."/>
        </authorList>
    </citation>
    <scope>NUCLEOTIDE SEQUENCE [LARGE SCALE GENOMIC DNA]</scope>
    <source>
        <strain evidence="4 5">NPDC005137</strain>
    </source>
</reference>
<dbReference type="EMBL" id="JBEXIP010000035">
    <property type="protein sequence ID" value="MET8437236.1"/>
    <property type="molecule type" value="Genomic_DNA"/>
</dbReference>
<evidence type="ECO:0000313" key="5">
    <source>
        <dbReference type="Proteomes" id="UP001550044"/>
    </source>
</evidence>
<dbReference type="SUPFAM" id="SSF81606">
    <property type="entry name" value="PP2C-like"/>
    <property type="match status" value="1"/>
</dbReference>
<dbReference type="InterPro" id="IPR003594">
    <property type="entry name" value="HATPase_dom"/>
</dbReference>
<dbReference type="Pfam" id="PF07228">
    <property type="entry name" value="SpoIIE"/>
    <property type="match status" value="1"/>
</dbReference>
<evidence type="ECO:0000259" key="3">
    <source>
        <dbReference type="SMART" id="SM00331"/>
    </source>
</evidence>
<dbReference type="CDD" id="cd16936">
    <property type="entry name" value="HATPase_RsbW-like"/>
    <property type="match status" value="1"/>
</dbReference>
<proteinExistence type="predicted"/>
<dbReference type="InterPro" id="IPR052016">
    <property type="entry name" value="Bact_Sigma-Reg"/>
</dbReference>
<dbReference type="InterPro" id="IPR029016">
    <property type="entry name" value="GAF-like_dom_sf"/>
</dbReference>
<evidence type="ECO:0000256" key="1">
    <source>
        <dbReference type="ARBA" id="ARBA00022801"/>
    </source>
</evidence>
<sequence>MDSPSSAADPKGPTGPQLMCRDRVIAAALRRLNRGLDCSTCTAYLLTEDDRALAAAMMVDTTLSFTVPSGMAADDRNFSTARAHQAGKLVLFENTDLQELTRRSPALFIHNPYPMMVASAPVRTLRYRFGVLSVRWVPPRPVATDSLDFLQAVADDLAVELADLAQQGAWMKAPDVPLFIAEVSRARAAAPVTAGAAEAGPRRPEAPVVPKPTGSTFLYQLQRLAAELTAAVHIRDVLAAADTQVVRPFGGRAVMLCLAEQGRLHVVGAAGFSRESVQRVEGTLLSRHTPETDTLRAIEILSFPSAEALRQAYPDVDPDPEVQARAYLPLVSKGRATGCCVLEFPEPAAPFAPEQLAVLTIMLEQVGQSLERARSYEIEHALTQTLQRSLLPRSLPHMTEAVATARYLPATDRADVGGDWYDIVSLPGGGIGLVIGDVEGHSLEAVAVMGQLRSGVRAYAAEGHDPAIVLERSNRLLSGLGTDLYATCCCVWLDLASGTATTATAGHPSPLIVDADGNGVTESLPVGLPLGVDAQARYEQSEVQVVAGSVMALFTDGLLDGRLLGSDAAMERLGRVLADHCGDNLEVLADRLVQDRRGWQVLADDAALLLVRYEGAQSREHRRVARMSVQRHHLQGVAQVRVFLRELLNQWDMRPMLDTLELLTSEVVTNALIHADSEVELRLREYPDRIRVEVRDSDPHPPVPTAIVADEENNQEAESGRGLLIVDALAGDWGSSPAGRGKTTWFDIAIPAE</sequence>